<evidence type="ECO:0000313" key="7">
    <source>
        <dbReference type="EMBL" id="KAK8863216.1"/>
    </source>
</evidence>
<evidence type="ECO:0000256" key="5">
    <source>
        <dbReference type="SAM" id="SignalP"/>
    </source>
</evidence>
<dbReference type="InterPro" id="IPR016169">
    <property type="entry name" value="FAD-bd_PCMH_sub2"/>
</dbReference>
<dbReference type="InterPro" id="IPR012951">
    <property type="entry name" value="BBE"/>
</dbReference>
<keyword evidence="4" id="KW-0560">Oxidoreductase</keyword>
<keyword evidence="3" id="KW-0274">FAD</keyword>
<feature type="domain" description="FAD-binding PCMH-type" evidence="6">
    <location>
        <begin position="117"/>
        <end position="299"/>
    </location>
</feature>
<comment type="similarity">
    <text evidence="1">Belongs to the oxygen-dependent FAD-linked oxidoreductase family.</text>
</comment>
<evidence type="ECO:0000256" key="4">
    <source>
        <dbReference type="ARBA" id="ARBA00023002"/>
    </source>
</evidence>
<dbReference type="InterPro" id="IPR036318">
    <property type="entry name" value="FAD-bd_PCMH-like_sf"/>
</dbReference>
<dbReference type="PANTHER" id="PTHR13878:SF91">
    <property type="entry name" value="FAD BINDING DOMAIN PROTEIN (AFU_ORTHOLOGUE AFUA_6G12070)-RELATED"/>
    <property type="match status" value="1"/>
</dbReference>
<dbReference type="EMBL" id="JAPCWZ010000005">
    <property type="protein sequence ID" value="KAK8863216.1"/>
    <property type="molecule type" value="Genomic_DNA"/>
</dbReference>
<dbReference type="InterPro" id="IPR016166">
    <property type="entry name" value="FAD-bd_PCMH"/>
</dbReference>
<feature type="chain" id="PRO_5046066633" evidence="5">
    <location>
        <begin position="21"/>
        <end position="603"/>
    </location>
</feature>
<organism evidence="7 8">
    <name type="scientific">Apiospora arundinis</name>
    <dbReference type="NCBI Taxonomy" id="335852"/>
    <lineage>
        <taxon>Eukaryota</taxon>
        <taxon>Fungi</taxon>
        <taxon>Dikarya</taxon>
        <taxon>Ascomycota</taxon>
        <taxon>Pezizomycotina</taxon>
        <taxon>Sordariomycetes</taxon>
        <taxon>Xylariomycetidae</taxon>
        <taxon>Amphisphaeriales</taxon>
        <taxon>Apiosporaceae</taxon>
        <taxon>Apiospora</taxon>
    </lineage>
</organism>
<gene>
    <name evidence="7" type="ORF">PGQ11_009451</name>
</gene>
<sequence>MTLNMDRAALLLGLAATAAAAPSWQALNTTLGGRLQTSTPLAAPCFSSYNGTANTVDYSVCATLRQDYTKSLLRTTNAPSYMSLQSEMCIADPLDQCILDNTAVPASMPLPGSLCNQGSVPSFYISVESEMDVVEAFKFAKENGVDISIKNSGHDFMIRSSGKGTLSLWTHNLQGMEHHESYTPKGCDESVGAVMTVAVGVTVHDAYTFADAHNSTILGPYFPTVGVSGGWVMGGGHSILSPVYGLGADRVVEFQIVTPDGVSRTASACENPDLFWALRGGGGGTFGVVLSATHRVEPRMPIAYADIRLPSNITSETALEWVELLLEDSLDWGLTGWGGHAAGSYVVHVNPLPALTSDNGTAAKAAFQRQTDFALAHGGTSTIVVGESFGAVWNQYIQPNPAAARNGARVAFVSSRLLPNEKFATPESRSDIIAYMRRAQALGFDPKNLYTPVTTPYTYNGSAQWQRPQSEHGTSMTPAWYGALWHFTTGGSFAWDAPYADRLDALVRLTNMTRQAETLAAGGGAVEAEGGSYQNEANPFTMGDWRRAYWGDNYPRLLEVKNKYDPDRLLNCWKCVGFEEADMDTPRFACTGKVQRDIDRAFD</sequence>
<dbReference type="PROSITE" id="PS51387">
    <property type="entry name" value="FAD_PCMH"/>
    <property type="match status" value="1"/>
</dbReference>
<dbReference type="Proteomes" id="UP001390339">
    <property type="component" value="Unassembled WGS sequence"/>
</dbReference>
<dbReference type="Gene3D" id="3.30.465.10">
    <property type="match status" value="2"/>
</dbReference>
<dbReference type="SUPFAM" id="SSF56176">
    <property type="entry name" value="FAD-binding/transporter-associated domain-like"/>
    <property type="match status" value="1"/>
</dbReference>
<keyword evidence="8" id="KW-1185">Reference proteome</keyword>
<accession>A0ABR2II01</accession>
<evidence type="ECO:0000313" key="8">
    <source>
        <dbReference type="Proteomes" id="UP001390339"/>
    </source>
</evidence>
<dbReference type="Pfam" id="PF08031">
    <property type="entry name" value="BBE"/>
    <property type="match status" value="1"/>
</dbReference>
<feature type="signal peptide" evidence="5">
    <location>
        <begin position="1"/>
        <end position="20"/>
    </location>
</feature>
<dbReference type="InterPro" id="IPR050432">
    <property type="entry name" value="FAD-linked_Oxidoreductases_BP"/>
</dbReference>
<dbReference type="PANTHER" id="PTHR13878">
    <property type="entry name" value="GULONOLACTONE OXIDASE"/>
    <property type="match status" value="1"/>
</dbReference>
<protein>
    <submittedName>
        <fullName evidence="7">FAD-binding domain-containing protein</fullName>
    </submittedName>
</protein>
<keyword evidence="2" id="KW-0285">Flavoprotein</keyword>
<dbReference type="SUPFAM" id="SSF55103">
    <property type="entry name" value="FAD-linked oxidases, C-terminal domain"/>
    <property type="match status" value="1"/>
</dbReference>
<comment type="caution">
    <text evidence="7">The sequence shown here is derived from an EMBL/GenBank/DDBJ whole genome shotgun (WGS) entry which is preliminary data.</text>
</comment>
<dbReference type="InterPro" id="IPR016164">
    <property type="entry name" value="FAD-linked_Oxase-like_C"/>
</dbReference>
<evidence type="ECO:0000259" key="6">
    <source>
        <dbReference type="PROSITE" id="PS51387"/>
    </source>
</evidence>
<keyword evidence="5" id="KW-0732">Signal</keyword>
<dbReference type="Pfam" id="PF01565">
    <property type="entry name" value="FAD_binding_4"/>
    <property type="match status" value="1"/>
</dbReference>
<reference evidence="7 8" key="1">
    <citation type="journal article" date="2024" name="IMA Fungus">
        <title>Apiospora arundinis, a panoply of carbohydrate-active enzymes and secondary metabolites.</title>
        <authorList>
            <person name="Sorensen T."/>
            <person name="Petersen C."/>
            <person name="Muurmann A.T."/>
            <person name="Christiansen J.V."/>
            <person name="Brundto M.L."/>
            <person name="Overgaard C.K."/>
            <person name="Boysen A.T."/>
            <person name="Wollenberg R.D."/>
            <person name="Larsen T.O."/>
            <person name="Sorensen J.L."/>
            <person name="Nielsen K.L."/>
            <person name="Sondergaard T.E."/>
        </authorList>
    </citation>
    <scope>NUCLEOTIDE SEQUENCE [LARGE SCALE GENOMIC DNA]</scope>
    <source>
        <strain evidence="7 8">AAU 773</strain>
    </source>
</reference>
<name>A0ABR2II01_9PEZI</name>
<evidence type="ECO:0000256" key="3">
    <source>
        <dbReference type="ARBA" id="ARBA00022827"/>
    </source>
</evidence>
<evidence type="ECO:0000256" key="2">
    <source>
        <dbReference type="ARBA" id="ARBA00022630"/>
    </source>
</evidence>
<proteinExistence type="inferred from homology"/>
<dbReference type="InterPro" id="IPR006094">
    <property type="entry name" value="Oxid_FAD_bind_N"/>
</dbReference>
<evidence type="ECO:0000256" key="1">
    <source>
        <dbReference type="ARBA" id="ARBA00005466"/>
    </source>
</evidence>